<accession>A0AA92TV65</accession>
<organism evidence="1 2">
    <name type="scientific">Segatella copri</name>
    <dbReference type="NCBI Taxonomy" id="165179"/>
    <lineage>
        <taxon>Bacteria</taxon>
        <taxon>Pseudomonadati</taxon>
        <taxon>Bacteroidota</taxon>
        <taxon>Bacteroidia</taxon>
        <taxon>Bacteroidales</taxon>
        <taxon>Prevotellaceae</taxon>
        <taxon>Segatella</taxon>
    </lineage>
</organism>
<dbReference type="GO" id="GO:0006355">
    <property type="term" value="P:regulation of DNA-templated transcription"/>
    <property type="evidence" value="ECO:0007669"/>
    <property type="project" value="InterPro"/>
</dbReference>
<evidence type="ECO:0000313" key="1">
    <source>
        <dbReference type="EMBL" id="RGW39084.1"/>
    </source>
</evidence>
<name>A0AA92TV65_9BACT</name>
<reference evidence="1 2" key="1">
    <citation type="submission" date="2018-08" db="EMBL/GenBank/DDBJ databases">
        <title>A genome reference for cultivated species of the human gut microbiota.</title>
        <authorList>
            <person name="Zou Y."/>
            <person name="Xue W."/>
            <person name="Luo G."/>
        </authorList>
    </citation>
    <scope>NUCLEOTIDE SEQUENCE [LARGE SCALE GENOMIC DNA]</scope>
    <source>
        <strain evidence="1 2">AF12-50</strain>
    </source>
</reference>
<dbReference type="AlphaFoldDB" id="A0AA92TV65"/>
<comment type="caution">
    <text evidence="1">The sequence shown here is derived from an EMBL/GenBank/DDBJ whole genome shotgun (WGS) entry which is preliminary data.</text>
</comment>
<dbReference type="Proteomes" id="UP000283785">
    <property type="component" value="Unassembled WGS sequence"/>
</dbReference>
<dbReference type="RefSeq" id="WP_118066899.1">
    <property type="nucleotide sequence ID" value="NZ_QSAG01000064.1"/>
</dbReference>
<evidence type="ECO:0000313" key="2">
    <source>
        <dbReference type="Proteomes" id="UP000283785"/>
    </source>
</evidence>
<gene>
    <name evidence="1" type="ORF">DWV76_16255</name>
</gene>
<protein>
    <submittedName>
        <fullName evidence="1">Toxin-antitoxin system protein</fullName>
    </submittedName>
</protein>
<dbReference type="EMBL" id="QSAG01000064">
    <property type="protein sequence ID" value="RGW39084.1"/>
    <property type="molecule type" value="Genomic_DNA"/>
</dbReference>
<sequence>MTTNKTTRKQVSFRLREDLLMALREEARKANKSLNGFVESILADAMLKRTNEGNNVLIKNDTEV</sequence>
<dbReference type="InterPro" id="IPR013321">
    <property type="entry name" value="Arc_rbn_hlx_hlx"/>
</dbReference>
<dbReference type="SUPFAM" id="SSF47598">
    <property type="entry name" value="Ribbon-helix-helix"/>
    <property type="match status" value="1"/>
</dbReference>
<dbReference type="InterPro" id="IPR010985">
    <property type="entry name" value="Ribbon_hlx_hlx"/>
</dbReference>
<dbReference type="Gene3D" id="1.10.1220.10">
    <property type="entry name" value="Met repressor-like"/>
    <property type="match status" value="1"/>
</dbReference>
<proteinExistence type="predicted"/>